<proteinExistence type="predicted"/>
<organism evidence="2 3">
    <name type="scientific">Ficus carica</name>
    <name type="common">Common fig</name>
    <dbReference type="NCBI Taxonomy" id="3494"/>
    <lineage>
        <taxon>Eukaryota</taxon>
        <taxon>Viridiplantae</taxon>
        <taxon>Streptophyta</taxon>
        <taxon>Embryophyta</taxon>
        <taxon>Tracheophyta</taxon>
        <taxon>Spermatophyta</taxon>
        <taxon>Magnoliopsida</taxon>
        <taxon>eudicotyledons</taxon>
        <taxon>Gunneridae</taxon>
        <taxon>Pentapetalae</taxon>
        <taxon>rosids</taxon>
        <taxon>fabids</taxon>
        <taxon>Rosales</taxon>
        <taxon>Moraceae</taxon>
        <taxon>Ficeae</taxon>
        <taxon>Ficus</taxon>
    </lineage>
</organism>
<accession>A0AA88J4C6</accession>
<protein>
    <submittedName>
        <fullName evidence="2">Uncharacterized protein</fullName>
    </submittedName>
</protein>
<name>A0AA88J4C6_FICCA</name>
<comment type="caution">
    <text evidence="2">The sequence shown here is derived from an EMBL/GenBank/DDBJ whole genome shotgun (WGS) entry which is preliminary data.</text>
</comment>
<keyword evidence="3" id="KW-1185">Reference proteome</keyword>
<gene>
    <name evidence="2" type="ORF">TIFTF001_030598</name>
</gene>
<evidence type="ECO:0000313" key="2">
    <source>
        <dbReference type="EMBL" id="GMN61507.1"/>
    </source>
</evidence>
<dbReference type="AlphaFoldDB" id="A0AA88J4C6"/>
<evidence type="ECO:0000256" key="1">
    <source>
        <dbReference type="SAM" id="MobiDB-lite"/>
    </source>
</evidence>
<dbReference type="EMBL" id="BTGU01000113">
    <property type="protein sequence ID" value="GMN61507.1"/>
    <property type="molecule type" value="Genomic_DNA"/>
</dbReference>
<evidence type="ECO:0000313" key="3">
    <source>
        <dbReference type="Proteomes" id="UP001187192"/>
    </source>
</evidence>
<reference evidence="2" key="1">
    <citation type="submission" date="2023-07" db="EMBL/GenBank/DDBJ databases">
        <title>draft genome sequence of fig (Ficus carica).</title>
        <authorList>
            <person name="Takahashi T."/>
            <person name="Nishimura K."/>
        </authorList>
    </citation>
    <scope>NUCLEOTIDE SEQUENCE</scope>
</reference>
<sequence>MPWCSAWSAAKREAPWSKGNTSGVPAKAIPMLKLVKGTEDQAEEQSFG</sequence>
<dbReference type="Proteomes" id="UP001187192">
    <property type="component" value="Unassembled WGS sequence"/>
</dbReference>
<feature type="region of interest" description="Disordered" evidence="1">
    <location>
        <begin position="1"/>
        <end position="24"/>
    </location>
</feature>